<sequence>MEHIILPEEPIPKHEVLFTFEQDHAEIYMGAKTIKVDTDTALYMLHQRETMPEGRAWENDFPSVVNHTSSSSARHHPDFQAAKHGDFDAALRLIDDLVKDERVISVAQQHPSATIAYVHRQQGDGINMIPAAYAAKFSALGMNVEHNIYAVTNVSHTDATDMERISRRMRFDGEVSRGMNYIILDDFITSGAELRDMKDYINSKGGNVVMMTTLGHGGYGKLSDIRIDDTYTTKLQQSGITDTDLRKYGIASHISCLTLSEAAKLSRVLNAGRKTEVTQIPNGLRLIHTRARTLSEMEGEVRSSRLQSVQIEVTQPRPFYHR</sequence>
<reference evidence="1 2" key="1">
    <citation type="submission" date="2018-08" db="EMBL/GenBank/DDBJ databases">
        <title>A genome reference for cultivated species of the human gut microbiota.</title>
        <authorList>
            <person name="Zou Y."/>
            <person name="Xue W."/>
            <person name="Luo G."/>
        </authorList>
    </citation>
    <scope>NUCLEOTIDE SEQUENCE [LARGE SCALE GENOMIC DNA]</scope>
    <source>
        <strain evidence="1 2">TF08-13</strain>
    </source>
</reference>
<dbReference type="SUPFAM" id="SSF53271">
    <property type="entry name" value="PRTase-like"/>
    <property type="match status" value="1"/>
</dbReference>
<dbReference type="EMBL" id="QSRK01000004">
    <property type="protein sequence ID" value="RGL16309.1"/>
    <property type="molecule type" value="Genomic_DNA"/>
</dbReference>
<evidence type="ECO:0000313" key="2">
    <source>
        <dbReference type="Proteomes" id="UP000260795"/>
    </source>
</evidence>
<protein>
    <submittedName>
        <fullName evidence="1">Uncharacterized protein</fullName>
    </submittedName>
</protein>
<proteinExistence type="predicted"/>
<dbReference type="RefSeq" id="WP_117680704.1">
    <property type="nucleotide sequence ID" value="NZ_QSRK01000004.1"/>
</dbReference>
<comment type="caution">
    <text evidence="1">The sequence shown here is derived from an EMBL/GenBank/DDBJ whole genome shotgun (WGS) entry which is preliminary data.</text>
</comment>
<evidence type="ECO:0000313" key="1">
    <source>
        <dbReference type="EMBL" id="RGL16309.1"/>
    </source>
</evidence>
<dbReference type="Proteomes" id="UP000260795">
    <property type="component" value="Unassembled WGS sequence"/>
</dbReference>
<accession>A0A3E4R917</accession>
<dbReference type="AlphaFoldDB" id="A0A3E4R917"/>
<organism evidence="1 2">
    <name type="scientific">Bacteroides uniformis</name>
    <dbReference type="NCBI Taxonomy" id="820"/>
    <lineage>
        <taxon>Bacteria</taxon>
        <taxon>Pseudomonadati</taxon>
        <taxon>Bacteroidota</taxon>
        <taxon>Bacteroidia</taxon>
        <taxon>Bacteroidales</taxon>
        <taxon>Bacteroidaceae</taxon>
        <taxon>Bacteroides</taxon>
    </lineage>
</organism>
<dbReference type="InterPro" id="IPR029057">
    <property type="entry name" value="PRTase-like"/>
</dbReference>
<name>A0A3E4R917_BACUN</name>
<dbReference type="Gene3D" id="3.40.50.2020">
    <property type="match status" value="1"/>
</dbReference>
<gene>
    <name evidence="1" type="ORF">DXC80_03835</name>
</gene>